<proteinExistence type="predicted"/>
<sequence length="339" mass="35146">MRVLHAVRSDAFAGVESHIARLARAQHRAGDDVLVVGGDPRRMAAAAGPGVRTLPSTTVRDVLTAVRRWAAGADVVHGHMTAAEIACATAMVAVDTPLVVTRHFARGRGSNPVSTAVAAAAGRRVEAQIAISHYVADTIAGESVVIHPGVDSTTCTRPAAERDRVVLVAQRLEPEKDTDVALRAFAASGAAARGWRLVVAGDGAERARLTAMARALGIAESTRFLGHRPDVPALMETAGVLLAPCQIEGLGLTVLEAMAAALPVVAVGAGGHLETVGAVASAALHPAGDAERAGELLAQLTSDPDRRDAYAAELQRVQRAHFTPQHQAHETAAVYRGVV</sequence>
<organism evidence="5 6">
    <name type="scientific">Terrabacter ginsenosidimutans</name>
    <dbReference type="NCBI Taxonomy" id="490575"/>
    <lineage>
        <taxon>Bacteria</taxon>
        <taxon>Bacillati</taxon>
        <taxon>Actinomycetota</taxon>
        <taxon>Actinomycetes</taxon>
        <taxon>Micrococcales</taxon>
        <taxon>Intrasporangiaceae</taxon>
        <taxon>Terrabacter</taxon>
    </lineage>
</organism>
<comment type="caution">
    <text evidence="5">The sequence shown here is derived from an EMBL/GenBank/DDBJ whole genome shotgun (WGS) entry which is preliminary data.</text>
</comment>
<name>A0ABP7E3F8_9MICO</name>
<feature type="domain" description="Glycosyltransferase subfamily 4-like N-terminal" evidence="4">
    <location>
        <begin position="14"/>
        <end position="152"/>
    </location>
</feature>
<evidence type="ECO:0000259" key="4">
    <source>
        <dbReference type="Pfam" id="PF13439"/>
    </source>
</evidence>
<evidence type="ECO:0000259" key="3">
    <source>
        <dbReference type="Pfam" id="PF00534"/>
    </source>
</evidence>
<keyword evidence="2" id="KW-0808">Transferase</keyword>
<keyword evidence="1" id="KW-0328">Glycosyltransferase</keyword>
<dbReference type="InterPro" id="IPR001296">
    <property type="entry name" value="Glyco_trans_1"/>
</dbReference>
<dbReference type="PANTHER" id="PTHR12526">
    <property type="entry name" value="GLYCOSYLTRANSFERASE"/>
    <property type="match status" value="1"/>
</dbReference>
<evidence type="ECO:0000256" key="1">
    <source>
        <dbReference type="ARBA" id="ARBA00022676"/>
    </source>
</evidence>
<evidence type="ECO:0000256" key="2">
    <source>
        <dbReference type="ARBA" id="ARBA00022679"/>
    </source>
</evidence>
<keyword evidence="6" id="KW-1185">Reference proteome</keyword>
<dbReference type="Proteomes" id="UP001501468">
    <property type="component" value="Unassembled WGS sequence"/>
</dbReference>
<dbReference type="SUPFAM" id="SSF53756">
    <property type="entry name" value="UDP-Glycosyltransferase/glycogen phosphorylase"/>
    <property type="match status" value="1"/>
</dbReference>
<gene>
    <name evidence="5" type="ORF">GCM10022399_30650</name>
</gene>
<protein>
    <submittedName>
        <fullName evidence="5">Glycosyltransferase family 4 protein</fullName>
    </submittedName>
</protein>
<dbReference type="InterPro" id="IPR028098">
    <property type="entry name" value="Glyco_trans_4-like_N"/>
</dbReference>
<dbReference type="EMBL" id="BAABDC010000005">
    <property type="protein sequence ID" value="GAA3711747.1"/>
    <property type="molecule type" value="Genomic_DNA"/>
</dbReference>
<accession>A0ABP7E3F8</accession>
<evidence type="ECO:0000313" key="6">
    <source>
        <dbReference type="Proteomes" id="UP001501468"/>
    </source>
</evidence>
<dbReference type="Gene3D" id="3.40.50.2000">
    <property type="entry name" value="Glycogen Phosphorylase B"/>
    <property type="match status" value="2"/>
</dbReference>
<feature type="domain" description="Glycosyl transferase family 1" evidence="3">
    <location>
        <begin position="160"/>
        <end position="311"/>
    </location>
</feature>
<dbReference type="RefSeq" id="WP_344948379.1">
    <property type="nucleotide sequence ID" value="NZ_BAABDC010000005.1"/>
</dbReference>
<evidence type="ECO:0000313" key="5">
    <source>
        <dbReference type="EMBL" id="GAA3711747.1"/>
    </source>
</evidence>
<dbReference type="Pfam" id="PF13439">
    <property type="entry name" value="Glyco_transf_4"/>
    <property type="match status" value="1"/>
</dbReference>
<dbReference type="Pfam" id="PF00534">
    <property type="entry name" value="Glycos_transf_1"/>
    <property type="match status" value="1"/>
</dbReference>
<dbReference type="CDD" id="cd03801">
    <property type="entry name" value="GT4_PimA-like"/>
    <property type="match status" value="1"/>
</dbReference>
<dbReference type="PANTHER" id="PTHR12526:SF510">
    <property type="entry name" value="D-INOSITOL 3-PHOSPHATE GLYCOSYLTRANSFERASE"/>
    <property type="match status" value="1"/>
</dbReference>
<reference evidence="6" key="1">
    <citation type="journal article" date="2019" name="Int. J. Syst. Evol. Microbiol.">
        <title>The Global Catalogue of Microorganisms (GCM) 10K type strain sequencing project: providing services to taxonomists for standard genome sequencing and annotation.</title>
        <authorList>
            <consortium name="The Broad Institute Genomics Platform"/>
            <consortium name="The Broad Institute Genome Sequencing Center for Infectious Disease"/>
            <person name="Wu L."/>
            <person name="Ma J."/>
        </authorList>
    </citation>
    <scope>NUCLEOTIDE SEQUENCE [LARGE SCALE GENOMIC DNA]</scope>
    <source>
        <strain evidence="6">JCM 17125</strain>
    </source>
</reference>